<dbReference type="Proteomes" id="UP000292974">
    <property type="component" value="Unassembled WGS sequence"/>
</dbReference>
<comment type="similarity">
    <text evidence="1 2">Belongs to the phD/YefM antitoxin family.</text>
</comment>
<reference evidence="3 6" key="2">
    <citation type="submission" date="2020-01" db="EMBL/GenBank/DDBJ databases">
        <title>Rhizobium genotypes associated with high levels of biological nitrogen fixation by grain legumes in a temperate-maritime cropping system.</title>
        <authorList>
            <person name="Maluk M."/>
            <person name="Francesc Ferrando Molina F."/>
            <person name="Lopez Del Egido L."/>
            <person name="Lafos M."/>
            <person name="Langarica-Fuentes A."/>
            <person name="Gebre Yohannes G."/>
            <person name="Young M.W."/>
            <person name="Martin P."/>
            <person name="Gantlett R."/>
            <person name="Kenicer G."/>
            <person name="Hawes C."/>
            <person name="Begg G.S."/>
            <person name="Quilliam R.S."/>
            <person name="Squire G.R."/>
            <person name="Poole P.S."/>
            <person name="Young P.W."/>
            <person name="Iannetta P.M."/>
            <person name="James E.K."/>
        </authorList>
    </citation>
    <scope>NUCLEOTIDE SEQUENCE [LARGE SCALE GENOMIC DNA]</scope>
    <source>
        <strain evidence="3 6">JHI944</strain>
    </source>
</reference>
<dbReference type="InterPro" id="IPR036165">
    <property type="entry name" value="YefM-like_sf"/>
</dbReference>
<dbReference type="Proteomes" id="UP000471409">
    <property type="component" value="Unassembled WGS sequence"/>
</dbReference>
<dbReference type="AlphaFoldDB" id="A0A6P0DEJ1"/>
<gene>
    <name evidence="4" type="ORF">ELH90_37520</name>
    <name evidence="3" type="ORF">GUK36_11255</name>
</gene>
<evidence type="ECO:0000256" key="1">
    <source>
        <dbReference type="ARBA" id="ARBA00009981"/>
    </source>
</evidence>
<organism evidence="3 6">
    <name type="scientific">Rhizobium leguminosarum</name>
    <dbReference type="NCBI Taxonomy" id="384"/>
    <lineage>
        <taxon>Bacteria</taxon>
        <taxon>Pseudomonadati</taxon>
        <taxon>Pseudomonadota</taxon>
        <taxon>Alphaproteobacteria</taxon>
        <taxon>Hyphomicrobiales</taxon>
        <taxon>Rhizobiaceae</taxon>
        <taxon>Rhizobium/Agrobacterium group</taxon>
        <taxon>Rhizobium</taxon>
    </lineage>
</organism>
<comment type="caution">
    <text evidence="3">The sequence shown here is derived from an EMBL/GenBank/DDBJ whole genome shotgun (WGS) entry which is preliminary data.</text>
</comment>
<evidence type="ECO:0000313" key="5">
    <source>
        <dbReference type="Proteomes" id="UP000292974"/>
    </source>
</evidence>
<protein>
    <recommendedName>
        <fullName evidence="2">Antitoxin</fullName>
    </recommendedName>
</protein>
<dbReference type="InterPro" id="IPR006442">
    <property type="entry name" value="Antitoxin_Phd/YefM"/>
</dbReference>
<evidence type="ECO:0000313" key="3">
    <source>
        <dbReference type="EMBL" id="NEK50006.1"/>
    </source>
</evidence>
<name>A0A6P0DEJ1_RHILE</name>
<comment type="function">
    <text evidence="2">Antitoxin component of a type II toxin-antitoxin (TA) system.</text>
</comment>
<evidence type="ECO:0000313" key="6">
    <source>
        <dbReference type="Proteomes" id="UP000471409"/>
    </source>
</evidence>
<dbReference type="Pfam" id="PF02604">
    <property type="entry name" value="PhdYeFM_antitox"/>
    <property type="match status" value="1"/>
</dbReference>
<dbReference type="EMBL" id="SIOP01000006">
    <property type="protein sequence ID" value="TAY41895.1"/>
    <property type="molecule type" value="Genomic_DNA"/>
</dbReference>
<dbReference type="SUPFAM" id="SSF143120">
    <property type="entry name" value="YefM-like"/>
    <property type="match status" value="1"/>
</dbReference>
<dbReference type="EMBL" id="WXXP01000004">
    <property type="protein sequence ID" value="NEK50006.1"/>
    <property type="molecule type" value="Genomic_DNA"/>
</dbReference>
<reference evidence="4 5" key="1">
    <citation type="submission" date="2019-02" db="EMBL/GenBank/DDBJ databases">
        <title>The genomic architecture of introgression among sibling species of bacteria.</title>
        <authorList>
            <person name="Cavassim M.I.A."/>
            <person name="Moeskjaer S."/>
            <person name="Moslemi C."/>
            <person name="Fields B."/>
            <person name="Bachmann A."/>
            <person name="Vilhjalmsson B."/>
            <person name="Schierup M.H."/>
            <person name="Young J.P.W."/>
            <person name="Andersen S.U."/>
        </authorList>
    </citation>
    <scope>NUCLEOTIDE SEQUENCE [LARGE SCALE GENOMIC DNA]</scope>
    <source>
        <strain evidence="4 5">SM135B</strain>
    </source>
</reference>
<evidence type="ECO:0000256" key="2">
    <source>
        <dbReference type="RuleBase" id="RU362080"/>
    </source>
</evidence>
<evidence type="ECO:0000313" key="4">
    <source>
        <dbReference type="EMBL" id="TAY41895.1"/>
    </source>
</evidence>
<dbReference type="RefSeq" id="WP_018246983.1">
    <property type="nucleotide sequence ID" value="NZ_CP121638.1"/>
</dbReference>
<sequence length="86" mass="9762">MISMKMSFMTSAAFNQNPSKAKKEASEQPLVITDHGEAAYVLVSYAEFQANWKAPKTLFAALRDPGADEREFEPERLNFDNRTVEF</sequence>
<proteinExistence type="inferred from homology"/>
<accession>A0A6P0DEJ1</accession>